<protein>
    <submittedName>
        <fullName evidence="1">Uncharacterized protein</fullName>
    </submittedName>
</protein>
<gene>
    <name evidence="1" type="ORF">ACFSCS_09645</name>
</gene>
<name>A0ABW4RXW1_9ACTN</name>
<reference evidence="2" key="1">
    <citation type="journal article" date="2019" name="Int. J. Syst. Evol. Microbiol.">
        <title>The Global Catalogue of Microorganisms (GCM) 10K type strain sequencing project: providing services to taxonomists for standard genome sequencing and annotation.</title>
        <authorList>
            <consortium name="The Broad Institute Genomics Platform"/>
            <consortium name="The Broad Institute Genome Sequencing Center for Infectious Disease"/>
            <person name="Wu L."/>
            <person name="Ma J."/>
        </authorList>
    </citation>
    <scope>NUCLEOTIDE SEQUENCE [LARGE SCALE GENOMIC DNA]</scope>
    <source>
        <strain evidence="2">CAIM 431</strain>
    </source>
</reference>
<evidence type="ECO:0000313" key="1">
    <source>
        <dbReference type="EMBL" id="MFD1890438.1"/>
    </source>
</evidence>
<evidence type="ECO:0000313" key="2">
    <source>
        <dbReference type="Proteomes" id="UP001597326"/>
    </source>
</evidence>
<dbReference type="RefSeq" id="WP_343874787.1">
    <property type="nucleotide sequence ID" value="NZ_BAAAIX010000027.1"/>
</dbReference>
<sequence>MSERIRVRLFAEYGRDWPLWFPADRPEYDDEGMGLLSGDLVQRAVDWAADFGALEPGLAWPSEVARLQHLLEGYRLARLVQEELGPGFDVVATHDHFGDPWAGLTD</sequence>
<proteinExistence type="predicted"/>
<accession>A0ABW4RXW1</accession>
<organism evidence="1 2">
    <name type="scientific">Luteococcus peritonei</name>
    <dbReference type="NCBI Taxonomy" id="88874"/>
    <lineage>
        <taxon>Bacteria</taxon>
        <taxon>Bacillati</taxon>
        <taxon>Actinomycetota</taxon>
        <taxon>Actinomycetes</taxon>
        <taxon>Propionibacteriales</taxon>
        <taxon>Propionibacteriaceae</taxon>
        <taxon>Luteococcus</taxon>
    </lineage>
</organism>
<keyword evidence="2" id="KW-1185">Reference proteome</keyword>
<dbReference type="Proteomes" id="UP001597326">
    <property type="component" value="Unassembled WGS sequence"/>
</dbReference>
<dbReference type="EMBL" id="JBHUFZ010000019">
    <property type="protein sequence ID" value="MFD1890438.1"/>
    <property type="molecule type" value="Genomic_DNA"/>
</dbReference>
<comment type="caution">
    <text evidence="1">The sequence shown here is derived from an EMBL/GenBank/DDBJ whole genome shotgun (WGS) entry which is preliminary data.</text>
</comment>